<feature type="non-terminal residue" evidence="1">
    <location>
        <position position="1"/>
    </location>
</feature>
<evidence type="ECO:0000313" key="1">
    <source>
        <dbReference type="EMBL" id="CAG8715666.1"/>
    </source>
</evidence>
<gene>
    <name evidence="1" type="ORF">SCALOS_LOCUS11051</name>
</gene>
<feature type="non-terminal residue" evidence="1">
    <location>
        <position position="53"/>
    </location>
</feature>
<reference evidence="1" key="1">
    <citation type="submission" date="2021-06" db="EMBL/GenBank/DDBJ databases">
        <authorList>
            <person name="Kallberg Y."/>
            <person name="Tangrot J."/>
            <person name="Rosling A."/>
        </authorList>
    </citation>
    <scope>NUCLEOTIDE SEQUENCE</scope>
    <source>
        <strain evidence="1">AU212A</strain>
    </source>
</reference>
<organism evidence="1 2">
    <name type="scientific">Scutellospora calospora</name>
    <dbReference type="NCBI Taxonomy" id="85575"/>
    <lineage>
        <taxon>Eukaryota</taxon>
        <taxon>Fungi</taxon>
        <taxon>Fungi incertae sedis</taxon>
        <taxon>Mucoromycota</taxon>
        <taxon>Glomeromycotina</taxon>
        <taxon>Glomeromycetes</taxon>
        <taxon>Diversisporales</taxon>
        <taxon>Gigasporaceae</taxon>
        <taxon>Scutellospora</taxon>
    </lineage>
</organism>
<dbReference type="EMBL" id="CAJVPM010045096">
    <property type="protein sequence ID" value="CAG8715666.1"/>
    <property type="molecule type" value="Genomic_DNA"/>
</dbReference>
<sequence>DLEQQSSLDKDYLYENETKNKKNKERLFVLEQDILTNTMLATELEDSDHDVEQ</sequence>
<name>A0ACA9PLB7_9GLOM</name>
<dbReference type="Proteomes" id="UP000789860">
    <property type="component" value="Unassembled WGS sequence"/>
</dbReference>
<accession>A0ACA9PLB7</accession>
<comment type="caution">
    <text evidence="1">The sequence shown here is derived from an EMBL/GenBank/DDBJ whole genome shotgun (WGS) entry which is preliminary data.</text>
</comment>
<protein>
    <submittedName>
        <fullName evidence="1">3085_t:CDS:1</fullName>
    </submittedName>
</protein>
<proteinExistence type="predicted"/>
<evidence type="ECO:0000313" key="2">
    <source>
        <dbReference type="Proteomes" id="UP000789860"/>
    </source>
</evidence>
<keyword evidence="2" id="KW-1185">Reference proteome</keyword>